<organism evidence="9 10">
    <name type="scientific">Clostridium oryzae</name>
    <dbReference type="NCBI Taxonomy" id="1450648"/>
    <lineage>
        <taxon>Bacteria</taxon>
        <taxon>Bacillati</taxon>
        <taxon>Bacillota</taxon>
        <taxon>Clostridia</taxon>
        <taxon>Eubacteriales</taxon>
        <taxon>Clostridiaceae</taxon>
        <taxon>Clostridium</taxon>
    </lineage>
</organism>
<evidence type="ECO:0000256" key="5">
    <source>
        <dbReference type="ARBA" id="ARBA00047720"/>
    </source>
</evidence>
<name>A0A1V4IIA0_9CLOT</name>
<dbReference type="Pfam" id="PF13382">
    <property type="entry name" value="Adenine_deam_C"/>
    <property type="match status" value="1"/>
</dbReference>
<feature type="domain" description="Adenine deaminase C-terminal" evidence="8">
    <location>
        <begin position="396"/>
        <end position="563"/>
    </location>
</feature>
<dbReference type="SUPFAM" id="SSF51556">
    <property type="entry name" value="Metallo-dependent hydrolases"/>
    <property type="match status" value="1"/>
</dbReference>
<dbReference type="Proteomes" id="UP000190080">
    <property type="component" value="Unassembled WGS sequence"/>
</dbReference>
<evidence type="ECO:0000313" key="9">
    <source>
        <dbReference type="EMBL" id="OPJ59656.1"/>
    </source>
</evidence>
<dbReference type="Pfam" id="PF01979">
    <property type="entry name" value="Amidohydro_1"/>
    <property type="match status" value="1"/>
</dbReference>
<dbReference type="GO" id="GO:0000034">
    <property type="term" value="F:adenine deaminase activity"/>
    <property type="evidence" value="ECO:0007669"/>
    <property type="project" value="UniProtKB-UniRule"/>
</dbReference>
<dbReference type="Gene3D" id="3.20.20.140">
    <property type="entry name" value="Metal-dependent hydrolases"/>
    <property type="match status" value="1"/>
</dbReference>
<evidence type="ECO:0000259" key="7">
    <source>
        <dbReference type="Pfam" id="PF01979"/>
    </source>
</evidence>
<evidence type="ECO:0000256" key="6">
    <source>
        <dbReference type="HAMAP-Rule" id="MF_01518"/>
    </source>
</evidence>
<feature type="domain" description="Amidohydrolase-related" evidence="7">
    <location>
        <begin position="64"/>
        <end position="348"/>
    </location>
</feature>
<dbReference type="SUPFAM" id="SSF51338">
    <property type="entry name" value="Composite domain of metallo-dependent hydrolases"/>
    <property type="match status" value="1"/>
</dbReference>
<dbReference type="InterPro" id="IPR026912">
    <property type="entry name" value="Adenine_deam_C"/>
</dbReference>
<dbReference type="CDD" id="cd01295">
    <property type="entry name" value="AdeC"/>
    <property type="match status" value="1"/>
</dbReference>
<keyword evidence="10" id="KW-1185">Reference proteome</keyword>
<keyword evidence="4 6" id="KW-0464">Manganese</keyword>
<dbReference type="HAMAP" id="MF_01518">
    <property type="entry name" value="Adenine_deamin"/>
    <property type="match status" value="1"/>
</dbReference>
<dbReference type="Gene3D" id="2.30.40.10">
    <property type="entry name" value="Urease, subunit C, domain 1"/>
    <property type="match status" value="1"/>
</dbReference>
<evidence type="ECO:0000256" key="4">
    <source>
        <dbReference type="ARBA" id="ARBA00023211"/>
    </source>
</evidence>
<keyword evidence="3 6" id="KW-0378">Hydrolase</keyword>
<dbReference type="STRING" id="1450648.CLORY_32000"/>
<dbReference type="RefSeq" id="WP_079426316.1">
    <property type="nucleotide sequence ID" value="NZ_MZGV01000041.1"/>
</dbReference>
<comment type="cofactor">
    <cofactor evidence="6">
        <name>Mn(2+)</name>
        <dbReference type="ChEBI" id="CHEBI:29035"/>
    </cofactor>
</comment>
<protein>
    <recommendedName>
        <fullName evidence="2 6">Adenine deaminase</fullName>
        <shortName evidence="6">Adenase</shortName>
        <shortName evidence="6">Adenine aminase</shortName>
        <ecNumber evidence="2 6">3.5.4.2</ecNumber>
    </recommendedName>
</protein>
<evidence type="ECO:0000256" key="2">
    <source>
        <dbReference type="ARBA" id="ARBA00012782"/>
    </source>
</evidence>
<evidence type="ECO:0000313" key="10">
    <source>
        <dbReference type="Proteomes" id="UP000190080"/>
    </source>
</evidence>
<comment type="caution">
    <text evidence="9">The sequence shown here is derived from an EMBL/GenBank/DDBJ whole genome shotgun (WGS) entry which is preliminary data.</text>
</comment>
<dbReference type="NCBIfam" id="TIGR01178">
    <property type="entry name" value="ade"/>
    <property type="match status" value="1"/>
</dbReference>
<evidence type="ECO:0000256" key="1">
    <source>
        <dbReference type="ARBA" id="ARBA00006773"/>
    </source>
</evidence>
<dbReference type="PANTHER" id="PTHR11113:SF2">
    <property type="entry name" value="ADENINE DEAMINASE"/>
    <property type="match status" value="1"/>
</dbReference>
<accession>A0A1V4IIA0</accession>
<dbReference type="AlphaFoldDB" id="A0A1V4IIA0"/>
<comment type="similarity">
    <text evidence="1 6">Belongs to the metallo-dependent hydrolases superfamily. Adenine deaminase family.</text>
</comment>
<proteinExistence type="inferred from homology"/>
<dbReference type="OrthoDB" id="9775607at2"/>
<dbReference type="InterPro" id="IPR006679">
    <property type="entry name" value="Adenine_deam"/>
</dbReference>
<gene>
    <name evidence="9" type="primary">adeC</name>
    <name evidence="6" type="synonym">ade</name>
    <name evidence="9" type="ORF">CLORY_32000</name>
</gene>
<comment type="catalytic activity">
    <reaction evidence="5 6">
        <text>adenine + H2O + H(+) = hypoxanthine + NH4(+)</text>
        <dbReference type="Rhea" id="RHEA:23688"/>
        <dbReference type="ChEBI" id="CHEBI:15377"/>
        <dbReference type="ChEBI" id="CHEBI:15378"/>
        <dbReference type="ChEBI" id="CHEBI:16708"/>
        <dbReference type="ChEBI" id="CHEBI:17368"/>
        <dbReference type="ChEBI" id="CHEBI:28938"/>
        <dbReference type="EC" id="3.5.4.2"/>
    </reaction>
</comment>
<dbReference type="GO" id="GO:0006146">
    <property type="term" value="P:adenine catabolic process"/>
    <property type="evidence" value="ECO:0007669"/>
    <property type="project" value="InterPro"/>
</dbReference>
<sequence>MKTIKEKLLVANGFEKADLVLKNGNILNVFTEEIVIADVAIVGTKIVGVGKYSGIKELDCTGKYIVPGFIDAHMHIESTMVTPLELSKMLVVKGTTTIIADPHEIVNVKGIEGLDFIISATEDIPISAYIMVPSSVPATEFDTNGAGEFLAEHMSKYVNNRRVLGLGEMMCFRDVINGQQKALDKIQLFHDKIVDGHAPGINGYAVQAYRLAGVDNDHECYSFEEALDKLRAGMHIFIREGSGARNLQAIVSGFLKAGVPFDQCMFCTDDKHLEDIETEGHINYCIRKAIELGVPIAKAYKMASYNTAKVYGLKQYGAIGAGYIADIIIMDNLEKVEPKYVIKNGKFVDANFISSFKYELKDSELLHTVKIQNISESKLKFNRKDKNHVIGMIAHQITTKHLYETIPGRDGEFIPNKVYSKLCVVERHGKNNLIGIAPIKGFGIENGAIATSVSHDSHNIIVAGDNDEDIINAVNHIKHLQGGYAISSEGKIVASLPLPIGGLMSNLSCNEVKNIMKEMLVIARKLGVNPEIDPFITLSFMALPVIPEIRLTEKGIFDVEKFEFVSR</sequence>
<evidence type="ECO:0000259" key="8">
    <source>
        <dbReference type="Pfam" id="PF13382"/>
    </source>
</evidence>
<dbReference type="InterPro" id="IPR011059">
    <property type="entry name" value="Metal-dep_hydrolase_composite"/>
</dbReference>
<evidence type="ECO:0000256" key="3">
    <source>
        <dbReference type="ARBA" id="ARBA00022801"/>
    </source>
</evidence>
<reference evidence="9 10" key="1">
    <citation type="submission" date="2017-03" db="EMBL/GenBank/DDBJ databases">
        <title>Genome sequence of Clostridium oryzae DSM 28571.</title>
        <authorList>
            <person name="Poehlein A."/>
            <person name="Daniel R."/>
        </authorList>
    </citation>
    <scope>NUCLEOTIDE SEQUENCE [LARGE SCALE GENOMIC DNA]</scope>
    <source>
        <strain evidence="9 10">DSM 28571</strain>
    </source>
</reference>
<dbReference type="EC" id="3.5.4.2" evidence="2 6"/>
<dbReference type="EMBL" id="MZGV01000041">
    <property type="protein sequence ID" value="OPJ59656.1"/>
    <property type="molecule type" value="Genomic_DNA"/>
</dbReference>
<dbReference type="InterPro" id="IPR006680">
    <property type="entry name" value="Amidohydro-rel"/>
</dbReference>
<dbReference type="PANTHER" id="PTHR11113">
    <property type="entry name" value="N-ACETYLGLUCOSAMINE-6-PHOSPHATE DEACETYLASE"/>
    <property type="match status" value="1"/>
</dbReference>
<dbReference type="InterPro" id="IPR032466">
    <property type="entry name" value="Metal_Hydrolase"/>
</dbReference>